<dbReference type="EMBL" id="JAURVH010001526">
    <property type="protein sequence ID" value="KAK5916559.1"/>
    <property type="molecule type" value="Genomic_DNA"/>
</dbReference>
<protein>
    <submittedName>
        <fullName evidence="2">Uncharacterized protein</fullName>
    </submittedName>
</protein>
<reference evidence="2 3" key="1">
    <citation type="journal article" date="2023" name="Mol. Biol. Evol.">
        <title>Genomics of Secondarily Temperate Adaptation in the Only Non-Antarctic Icefish.</title>
        <authorList>
            <person name="Rivera-Colon A.G."/>
            <person name="Rayamajhi N."/>
            <person name="Minhas B.F."/>
            <person name="Madrigal G."/>
            <person name="Bilyk K.T."/>
            <person name="Yoon V."/>
            <person name="Hune M."/>
            <person name="Gregory S."/>
            <person name="Cheng C.H.C."/>
            <person name="Catchen J.M."/>
        </authorList>
    </citation>
    <scope>NUCLEOTIDE SEQUENCE [LARGE SCALE GENOMIC DNA]</scope>
    <source>
        <tissue evidence="2">White muscle</tissue>
    </source>
</reference>
<sequence length="94" mass="10209">MAFIFSRNECEPPFLHPAEKTFPEMGSSTWVRGLGNRLPSRPSPSRSSSGRPQALLAQARPPISRALTGNQSLMLAGNMRWGGTGSINASLWEP</sequence>
<keyword evidence="3" id="KW-1185">Reference proteome</keyword>
<evidence type="ECO:0000313" key="3">
    <source>
        <dbReference type="Proteomes" id="UP001331515"/>
    </source>
</evidence>
<evidence type="ECO:0000256" key="1">
    <source>
        <dbReference type="SAM" id="MobiDB-lite"/>
    </source>
</evidence>
<accession>A0AAN8D6Z2</accession>
<comment type="caution">
    <text evidence="2">The sequence shown here is derived from an EMBL/GenBank/DDBJ whole genome shotgun (WGS) entry which is preliminary data.</text>
</comment>
<feature type="compositionally biased region" description="Low complexity" evidence="1">
    <location>
        <begin position="37"/>
        <end position="52"/>
    </location>
</feature>
<dbReference type="AlphaFoldDB" id="A0AAN8D6Z2"/>
<feature type="region of interest" description="Disordered" evidence="1">
    <location>
        <begin position="26"/>
        <end position="63"/>
    </location>
</feature>
<organism evidence="2 3">
    <name type="scientific">Champsocephalus gunnari</name>
    <name type="common">Mackerel icefish</name>
    <dbReference type="NCBI Taxonomy" id="52237"/>
    <lineage>
        <taxon>Eukaryota</taxon>
        <taxon>Metazoa</taxon>
        <taxon>Chordata</taxon>
        <taxon>Craniata</taxon>
        <taxon>Vertebrata</taxon>
        <taxon>Euteleostomi</taxon>
        <taxon>Actinopterygii</taxon>
        <taxon>Neopterygii</taxon>
        <taxon>Teleostei</taxon>
        <taxon>Neoteleostei</taxon>
        <taxon>Acanthomorphata</taxon>
        <taxon>Eupercaria</taxon>
        <taxon>Perciformes</taxon>
        <taxon>Notothenioidei</taxon>
        <taxon>Channichthyidae</taxon>
        <taxon>Champsocephalus</taxon>
    </lineage>
</organism>
<name>A0AAN8D6Z2_CHAGU</name>
<evidence type="ECO:0000313" key="2">
    <source>
        <dbReference type="EMBL" id="KAK5916559.1"/>
    </source>
</evidence>
<dbReference type="Proteomes" id="UP001331515">
    <property type="component" value="Unassembled WGS sequence"/>
</dbReference>
<proteinExistence type="predicted"/>
<gene>
    <name evidence="2" type="ORF">CgunFtcFv8_011531</name>
</gene>